<dbReference type="InterPro" id="IPR036388">
    <property type="entry name" value="WH-like_DNA-bd_sf"/>
</dbReference>
<dbReference type="EMBL" id="CP113797">
    <property type="protein sequence ID" value="WAL59227.1"/>
    <property type="molecule type" value="Genomic_DNA"/>
</dbReference>
<dbReference type="PANTHER" id="PTHR43252:SF6">
    <property type="entry name" value="NEGATIVE TRANSCRIPTION REGULATOR PADR"/>
    <property type="match status" value="1"/>
</dbReference>
<evidence type="ECO:0000313" key="4">
    <source>
        <dbReference type="Proteomes" id="UP001163152"/>
    </source>
</evidence>
<dbReference type="Pfam" id="PF03551">
    <property type="entry name" value="PadR"/>
    <property type="match status" value="1"/>
</dbReference>
<keyword evidence="4" id="KW-1185">Reference proteome</keyword>
<protein>
    <submittedName>
        <fullName evidence="3">PadR family transcriptional regulator</fullName>
    </submittedName>
</protein>
<dbReference type="Gene3D" id="1.10.10.10">
    <property type="entry name" value="Winged helix-like DNA-binding domain superfamily/Winged helix DNA-binding domain"/>
    <property type="match status" value="1"/>
</dbReference>
<dbReference type="Gene3D" id="6.10.140.190">
    <property type="match status" value="1"/>
</dbReference>
<dbReference type="RefSeq" id="WP_268608924.1">
    <property type="nucleotide sequence ID" value="NZ_CP113797.1"/>
</dbReference>
<dbReference type="KEGG" id="tsin:OXH18_18920"/>
<dbReference type="Pfam" id="PF10400">
    <property type="entry name" value="Vir_act_alpha_C"/>
    <property type="match status" value="1"/>
</dbReference>
<dbReference type="AlphaFoldDB" id="A0A9E8ZAG9"/>
<proteinExistence type="predicted"/>
<dbReference type="Proteomes" id="UP001163152">
    <property type="component" value="Chromosome"/>
</dbReference>
<dbReference type="PANTHER" id="PTHR43252">
    <property type="entry name" value="TRANSCRIPTIONAL REGULATOR YQJI"/>
    <property type="match status" value="1"/>
</dbReference>
<dbReference type="SUPFAM" id="SSF46785">
    <property type="entry name" value="Winged helix' DNA-binding domain"/>
    <property type="match status" value="1"/>
</dbReference>
<feature type="domain" description="Transcription regulator PadR C-terminal" evidence="2">
    <location>
        <begin position="94"/>
        <end position="180"/>
    </location>
</feature>
<dbReference type="InterPro" id="IPR036390">
    <property type="entry name" value="WH_DNA-bd_sf"/>
</dbReference>
<evidence type="ECO:0000259" key="2">
    <source>
        <dbReference type="Pfam" id="PF10400"/>
    </source>
</evidence>
<reference evidence="3" key="1">
    <citation type="submission" date="2022-12" db="EMBL/GenBank/DDBJ databases">
        <title>Polyphasic identification of a Novel Hot-Spring Cyanobacterium Ocullathermofonsia sinensis gen nov. sp. nov. and Genomic Insights on its Adaptations to the Thermal Habitat.</title>
        <authorList>
            <person name="Daroch M."/>
            <person name="Tang J."/>
            <person name="Jiang Y."/>
        </authorList>
    </citation>
    <scope>NUCLEOTIDE SEQUENCE</scope>
    <source>
        <strain evidence="3">PKUAC-SCTA174</strain>
    </source>
</reference>
<evidence type="ECO:0000259" key="1">
    <source>
        <dbReference type="Pfam" id="PF03551"/>
    </source>
</evidence>
<dbReference type="InterPro" id="IPR005149">
    <property type="entry name" value="Tscrpt_reg_PadR_N"/>
</dbReference>
<dbReference type="InterPro" id="IPR018309">
    <property type="entry name" value="Tscrpt_reg_PadR_C"/>
</dbReference>
<accession>A0A9E8ZAG9</accession>
<sequence length="188" mass="21618">MSLAHVILGLLQQQQRTGYDLKTECFNQTIAHLWPADQAQIYRTLDKLESQEWITCQVEIQIDRPNRKVYSLTAAGEAELQRWLQTPQPLTPGRDPQLIQLYFAGQLPEATIAKILQQQLSAHRQKLAECEAIASRSEVPRLVTDAQLCARQHSIQQLVLDWLVQRERAQIFWLETLLDRFNQSSSGS</sequence>
<evidence type="ECO:0000313" key="3">
    <source>
        <dbReference type="EMBL" id="WAL59227.1"/>
    </source>
</evidence>
<organism evidence="3 4">
    <name type="scientific">Thermocoleostomius sinensis A174</name>
    <dbReference type="NCBI Taxonomy" id="2016057"/>
    <lineage>
        <taxon>Bacteria</taxon>
        <taxon>Bacillati</taxon>
        <taxon>Cyanobacteriota</taxon>
        <taxon>Cyanophyceae</taxon>
        <taxon>Oculatellales</taxon>
        <taxon>Oculatellaceae</taxon>
        <taxon>Thermocoleostomius</taxon>
    </lineage>
</organism>
<gene>
    <name evidence="3" type="ORF">OXH18_18920</name>
</gene>
<name>A0A9E8ZAG9_9CYAN</name>
<feature type="domain" description="Transcription regulator PadR N-terminal" evidence="1">
    <location>
        <begin position="7"/>
        <end position="81"/>
    </location>
</feature>